<keyword evidence="2" id="KW-1185">Reference proteome</keyword>
<gene>
    <name evidence="1" type="ORF">LAESUDRAFT_760074</name>
</gene>
<dbReference type="AlphaFoldDB" id="A0A165DS46"/>
<evidence type="ECO:0000313" key="1">
    <source>
        <dbReference type="EMBL" id="KZT05517.1"/>
    </source>
</evidence>
<organism evidence="1 2">
    <name type="scientific">Laetiporus sulphureus 93-53</name>
    <dbReference type="NCBI Taxonomy" id="1314785"/>
    <lineage>
        <taxon>Eukaryota</taxon>
        <taxon>Fungi</taxon>
        <taxon>Dikarya</taxon>
        <taxon>Basidiomycota</taxon>
        <taxon>Agaricomycotina</taxon>
        <taxon>Agaricomycetes</taxon>
        <taxon>Polyporales</taxon>
        <taxon>Laetiporus</taxon>
    </lineage>
</organism>
<dbReference type="GeneID" id="63829717"/>
<dbReference type="RefSeq" id="XP_040763257.1">
    <property type="nucleotide sequence ID" value="XM_040912689.1"/>
</dbReference>
<protein>
    <submittedName>
        <fullName evidence="1">Uncharacterized protein</fullName>
    </submittedName>
</protein>
<reference evidence="1 2" key="1">
    <citation type="journal article" date="2016" name="Mol. Biol. Evol.">
        <title>Comparative Genomics of Early-Diverging Mushroom-Forming Fungi Provides Insights into the Origins of Lignocellulose Decay Capabilities.</title>
        <authorList>
            <person name="Nagy L.G."/>
            <person name="Riley R."/>
            <person name="Tritt A."/>
            <person name="Adam C."/>
            <person name="Daum C."/>
            <person name="Floudas D."/>
            <person name="Sun H."/>
            <person name="Yadav J.S."/>
            <person name="Pangilinan J."/>
            <person name="Larsson K.H."/>
            <person name="Matsuura K."/>
            <person name="Barry K."/>
            <person name="Labutti K."/>
            <person name="Kuo R."/>
            <person name="Ohm R.A."/>
            <person name="Bhattacharya S.S."/>
            <person name="Shirouzu T."/>
            <person name="Yoshinaga Y."/>
            <person name="Martin F.M."/>
            <person name="Grigoriev I.V."/>
            <person name="Hibbett D.S."/>
        </authorList>
    </citation>
    <scope>NUCLEOTIDE SEQUENCE [LARGE SCALE GENOMIC DNA]</scope>
    <source>
        <strain evidence="1 2">93-53</strain>
    </source>
</reference>
<evidence type="ECO:0000313" key="2">
    <source>
        <dbReference type="Proteomes" id="UP000076871"/>
    </source>
</evidence>
<accession>A0A165DS46</accession>
<sequence>MLRPTASEFTLQLSTALVVKSRAANYATILRLSVVFVSPHARHASLVQPTPPVFTWSSGFHYAVFNFCHIDTTVQQAILVLGIASFQYS</sequence>
<proteinExistence type="predicted"/>
<dbReference type="InParanoid" id="A0A165DS46"/>
<dbReference type="EMBL" id="KV427629">
    <property type="protein sequence ID" value="KZT05517.1"/>
    <property type="molecule type" value="Genomic_DNA"/>
</dbReference>
<dbReference type="Proteomes" id="UP000076871">
    <property type="component" value="Unassembled WGS sequence"/>
</dbReference>
<name>A0A165DS46_9APHY</name>